<protein>
    <recommendedName>
        <fullName evidence="2">RING-type domain-containing protein</fullName>
    </recommendedName>
</protein>
<name>A0A4Z1FLE3_9HELO</name>
<accession>A0A4Z1FLE3</accession>
<organism evidence="3 4">
    <name type="scientific">Botrytis paeoniae</name>
    <dbReference type="NCBI Taxonomy" id="278948"/>
    <lineage>
        <taxon>Eukaryota</taxon>
        <taxon>Fungi</taxon>
        <taxon>Dikarya</taxon>
        <taxon>Ascomycota</taxon>
        <taxon>Pezizomycotina</taxon>
        <taxon>Leotiomycetes</taxon>
        <taxon>Helotiales</taxon>
        <taxon>Sclerotiniaceae</taxon>
        <taxon>Botrytis</taxon>
    </lineage>
</organism>
<dbReference type="EMBL" id="PQXI01000166">
    <property type="protein sequence ID" value="TGO22487.1"/>
    <property type="molecule type" value="Genomic_DNA"/>
</dbReference>
<dbReference type="InterPro" id="IPR001841">
    <property type="entry name" value="Znf_RING"/>
</dbReference>
<keyword evidence="1" id="KW-0862">Zinc</keyword>
<dbReference type="SUPFAM" id="SSF57850">
    <property type="entry name" value="RING/U-box"/>
    <property type="match status" value="1"/>
</dbReference>
<dbReference type="InterPro" id="IPR013083">
    <property type="entry name" value="Znf_RING/FYVE/PHD"/>
</dbReference>
<dbReference type="GO" id="GO:0008270">
    <property type="term" value="F:zinc ion binding"/>
    <property type="evidence" value="ECO:0007669"/>
    <property type="project" value="UniProtKB-KW"/>
</dbReference>
<gene>
    <name evidence="3" type="ORF">BPAE_0166g00090</name>
</gene>
<keyword evidence="1" id="KW-0863">Zinc-finger</keyword>
<dbReference type="AlphaFoldDB" id="A0A4Z1FLE3"/>
<reference evidence="3 4" key="1">
    <citation type="submission" date="2017-12" db="EMBL/GenBank/DDBJ databases">
        <title>Comparative genomics of Botrytis spp.</title>
        <authorList>
            <person name="Valero-Jimenez C.A."/>
            <person name="Tapia P."/>
            <person name="Veloso J."/>
            <person name="Silva-Moreno E."/>
            <person name="Staats M."/>
            <person name="Valdes J.H."/>
            <person name="Van Kan J.A.L."/>
        </authorList>
    </citation>
    <scope>NUCLEOTIDE SEQUENCE [LARGE SCALE GENOMIC DNA]</scope>
    <source>
        <strain evidence="3 4">Bp0003</strain>
    </source>
</reference>
<comment type="caution">
    <text evidence="3">The sequence shown here is derived from an EMBL/GenBank/DDBJ whole genome shotgun (WGS) entry which is preliminary data.</text>
</comment>
<dbReference type="Proteomes" id="UP000297910">
    <property type="component" value="Unassembled WGS sequence"/>
</dbReference>
<dbReference type="PROSITE" id="PS50089">
    <property type="entry name" value="ZF_RING_2"/>
    <property type="match status" value="1"/>
</dbReference>
<sequence>MVSSIKKAGSAKLGLDATQAIQSRSVDSHSFNLTISSQLNMAPAEVSNEMDRECVICLSSLDSNPHENEDCRTCEITVCSTASIPSCGHQDFHYCCLKIWKDNNHTCPYCRAPFTIINRFLHFGVRRLTALVPPNLSTFQQDRSLYVYFMGRDIERTKIYIYRLLSHPIGGGFHRVTPQEIAGSDVLQRRVRDFTIREFQITFVPLPLGIATGEERILEDISTFVVNLLKIYDLRENFNELKGEVAFLFRKRYRGETFLHELRAWMESGRDTLDLWDQNTGYTAPPIMPYRLRPFMPQRGVPFTPVYQSLFSSNI</sequence>
<proteinExistence type="predicted"/>
<evidence type="ECO:0000256" key="1">
    <source>
        <dbReference type="PROSITE-ProRule" id="PRU00175"/>
    </source>
</evidence>
<dbReference type="Gene3D" id="3.30.40.10">
    <property type="entry name" value="Zinc/RING finger domain, C3HC4 (zinc finger)"/>
    <property type="match status" value="1"/>
</dbReference>
<keyword evidence="1" id="KW-0479">Metal-binding</keyword>
<evidence type="ECO:0000313" key="4">
    <source>
        <dbReference type="Proteomes" id="UP000297910"/>
    </source>
</evidence>
<feature type="domain" description="RING-type" evidence="2">
    <location>
        <begin position="54"/>
        <end position="111"/>
    </location>
</feature>
<evidence type="ECO:0000259" key="2">
    <source>
        <dbReference type="PROSITE" id="PS50089"/>
    </source>
</evidence>
<keyword evidence="4" id="KW-1185">Reference proteome</keyword>
<evidence type="ECO:0000313" key="3">
    <source>
        <dbReference type="EMBL" id="TGO22487.1"/>
    </source>
</evidence>